<keyword evidence="1" id="KW-0732">Signal</keyword>
<dbReference type="VEuPathDB" id="VectorBase:GPPI030340"/>
<dbReference type="Proteomes" id="UP000092460">
    <property type="component" value="Unassembled WGS sequence"/>
</dbReference>
<evidence type="ECO:0000313" key="2">
    <source>
        <dbReference type="EnsemblMetazoa" id="GPPI030340-PA"/>
    </source>
</evidence>
<dbReference type="EMBL" id="JXJN01014397">
    <property type="status" value="NOT_ANNOTATED_CDS"/>
    <property type="molecule type" value="Genomic_DNA"/>
</dbReference>
<dbReference type="AlphaFoldDB" id="A0A1B0BHJ8"/>
<accession>A0A1B0BHJ8</accession>
<feature type="chain" id="PRO_5008404871" evidence="1">
    <location>
        <begin position="21"/>
        <end position="98"/>
    </location>
</feature>
<name>A0A1B0BHJ8_9MUSC</name>
<evidence type="ECO:0000256" key="1">
    <source>
        <dbReference type="SAM" id="SignalP"/>
    </source>
</evidence>
<feature type="signal peptide" evidence="1">
    <location>
        <begin position="1"/>
        <end position="20"/>
    </location>
</feature>
<reference evidence="2" key="2">
    <citation type="submission" date="2020-05" db="UniProtKB">
        <authorList>
            <consortium name="EnsemblMetazoa"/>
        </authorList>
    </citation>
    <scope>IDENTIFICATION</scope>
    <source>
        <strain evidence="2">IAEA</strain>
    </source>
</reference>
<proteinExistence type="predicted"/>
<dbReference type="EnsemblMetazoa" id="GPPI030340-RA">
    <property type="protein sequence ID" value="GPPI030340-PA"/>
    <property type="gene ID" value="GPPI030340"/>
</dbReference>
<protein>
    <submittedName>
        <fullName evidence="2">Uncharacterized protein</fullName>
    </submittedName>
</protein>
<keyword evidence="3" id="KW-1185">Reference proteome</keyword>
<sequence length="98" mass="10961">MQKTVAHFMTLLRFTYLVKCLIINVKVERFGSFISSNALRIVSIPSSSLRLRPKRSYISCGINGAPSSRKNCFSKLVICSANDVRLVSTLALHLVIFL</sequence>
<evidence type="ECO:0000313" key="3">
    <source>
        <dbReference type="Proteomes" id="UP000092460"/>
    </source>
</evidence>
<reference evidence="3" key="1">
    <citation type="submission" date="2015-01" db="EMBL/GenBank/DDBJ databases">
        <authorList>
            <person name="Aksoy S."/>
            <person name="Warren W."/>
            <person name="Wilson R.K."/>
        </authorList>
    </citation>
    <scope>NUCLEOTIDE SEQUENCE [LARGE SCALE GENOMIC DNA]</scope>
    <source>
        <strain evidence="3">IAEA</strain>
    </source>
</reference>
<organism evidence="2 3">
    <name type="scientific">Glossina palpalis gambiensis</name>
    <dbReference type="NCBI Taxonomy" id="67801"/>
    <lineage>
        <taxon>Eukaryota</taxon>
        <taxon>Metazoa</taxon>
        <taxon>Ecdysozoa</taxon>
        <taxon>Arthropoda</taxon>
        <taxon>Hexapoda</taxon>
        <taxon>Insecta</taxon>
        <taxon>Pterygota</taxon>
        <taxon>Neoptera</taxon>
        <taxon>Endopterygota</taxon>
        <taxon>Diptera</taxon>
        <taxon>Brachycera</taxon>
        <taxon>Muscomorpha</taxon>
        <taxon>Hippoboscoidea</taxon>
        <taxon>Glossinidae</taxon>
        <taxon>Glossina</taxon>
    </lineage>
</organism>